<organism evidence="1 2">
    <name type="scientific">Actinoplanes sandaracinus</name>
    <dbReference type="NCBI Taxonomy" id="3045177"/>
    <lineage>
        <taxon>Bacteria</taxon>
        <taxon>Bacillati</taxon>
        <taxon>Actinomycetota</taxon>
        <taxon>Actinomycetes</taxon>
        <taxon>Micromonosporales</taxon>
        <taxon>Micromonosporaceae</taxon>
        <taxon>Actinoplanes</taxon>
    </lineage>
</organism>
<evidence type="ECO:0008006" key="3">
    <source>
        <dbReference type="Google" id="ProtNLM"/>
    </source>
</evidence>
<reference evidence="1 2" key="1">
    <citation type="submission" date="2023-05" db="EMBL/GenBank/DDBJ databases">
        <title>Actinoplanes sp. NEAU-A12 genome sequencing.</title>
        <authorList>
            <person name="Wang Z.-S."/>
        </authorList>
    </citation>
    <scope>NUCLEOTIDE SEQUENCE [LARGE SCALE GENOMIC DNA]</scope>
    <source>
        <strain evidence="1 2">NEAU-A12</strain>
    </source>
</reference>
<evidence type="ECO:0000313" key="1">
    <source>
        <dbReference type="EMBL" id="MDI6104015.1"/>
    </source>
</evidence>
<proteinExistence type="predicted"/>
<protein>
    <recommendedName>
        <fullName evidence="3">AAA+ ATPase domain-containing protein</fullName>
    </recommendedName>
</protein>
<gene>
    <name evidence="1" type="ORF">QLQ12_36040</name>
</gene>
<dbReference type="InterPro" id="IPR027417">
    <property type="entry name" value="P-loop_NTPase"/>
</dbReference>
<dbReference type="EMBL" id="JASCTH010000029">
    <property type="protein sequence ID" value="MDI6104015.1"/>
    <property type="molecule type" value="Genomic_DNA"/>
</dbReference>
<dbReference type="SUPFAM" id="SSF52540">
    <property type="entry name" value="P-loop containing nucleoside triphosphate hydrolases"/>
    <property type="match status" value="1"/>
</dbReference>
<dbReference type="Gene3D" id="3.40.50.300">
    <property type="entry name" value="P-loop containing nucleotide triphosphate hydrolases"/>
    <property type="match status" value="1"/>
</dbReference>
<dbReference type="Proteomes" id="UP001241758">
    <property type="component" value="Unassembled WGS sequence"/>
</dbReference>
<sequence>MSDIGHLPEGIAAANPFMSVALGSHYDPEGVTIPTKAIQDASTTVGEYLTLPGPGQGHVLAVIGDHGMGKTYLARHVLSLVKRQPDLQIRTMYLVARDQTFVELYQDFAEELLVQSPREIPNLVRRIYARIVADSLRESELTARLATELDSGNLDPVDVVERYGLRESRYHRELQQRLEAVTDNPEFGVAFALLLRPAFEPSVREWLRGHTPDPLLRERGIQQTLDTETRALEAMGVFTLLYSHAGFKFLLVVDELEQILRRRDRPDTAVLSAFQQLLEVFVQAGGFLMLAGVPEAISSLTPAVRGRIGQPIVMKPFTGDDVATFFKTARPGLSEPDALAPFTPATAAYLAELVGGNPRAVVMLGYKLVQAARGVDVTPAMVREAVREHFNFDVLRSVNREVASTVSASGWPYEVGLRVGQPSVLVDYWISIGDEGAHCAVLIADSILGDEDARRLRDAAATISAEPGPTEVILVVSGVLPPRWVPELAQAFGRNPLAYDRTSFGDDFQIAFKAAVDRLGPLGRIGAEDTVSHSRIARQQANMYRLLGQTANRLEGLRAQSDRQWATVSQVLADLAATAPARLPDVTAVLPAEVEALFTRADEALHLTVDTESVIRRAFGLGTDASQFPSTANQLGQTVIQRAAGTGWLLRTMLSAFREAVGQWYAEALNREPTSEQWESLDGHCETFALLYEQLPVLSVEALRDFTGPVERQPPTVSDAMGALGSRVRRKLRSQFEPRG</sequence>
<comment type="caution">
    <text evidence="1">The sequence shown here is derived from an EMBL/GenBank/DDBJ whole genome shotgun (WGS) entry which is preliminary data.</text>
</comment>
<dbReference type="RefSeq" id="WP_282765270.1">
    <property type="nucleotide sequence ID" value="NZ_JASCTH010000029.1"/>
</dbReference>
<accession>A0ABT6WWM4</accession>
<evidence type="ECO:0000313" key="2">
    <source>
        <dbReference type="Proteomes" id="UP001241758"/>
    </source>
</evidence>
<keyword evidence="2" id="KW-1185">Reference proteome</keyword>
<name>A0ABT6WWM4_9ACTN</name>